<dbReference type="GO" id="GO:0031314">
    <property type="term" value="C:extrinsic component of mitochondrial inner membrane"/>
    <property type="evidence" value="ECO:0007669"/>
    <property type="project" value="UniProtKB-UniRule"/>
</dbReference>
<keyword evidence="1 4" id="KW-0489">Methyltransferase</keyword>
<comment type="caution">
    <text evidence="4">Lacks conserved residue(s) required for the propagation of feature annotation.</text>
</comment>
<feature type="binding site" evidence="4">
    <location>
        <begin position="128"/>
        <end position="129"/>
    </location>
    <ligand>
        <name>S-adenosyl-L-methionine</name>
        <dbReference type="ChEBI" id="CHEBI:59789"/>
    </ligand>
</feature>
<name>A0AAD7UFG8_9STRA</name>
<dbReference type="InterPro" id="IPR004033">
    <property type="entry name" value="UbiE/COQ5_MeTrFase"/>
</dbReference>
<evidence type="ECO:0000313" key="7">
    <source>
        <dbReference type="Proteomes" id="UP001230188"/>
    </source>
</evidence>
<evidence type="ECO:0000313" key="6">
    <source>
        <dbReference type="EMBL" id="KAJ8604535.1"/>
    </source>
</evidence>
<feature type="binding site" evidence="4">
    <location>
        <position position="102"/>
    </location>
    <ligand>
        <name>S-adenosyl-L-methionine</name>
        <dbReference type="ChEBI" id="CHEBI:59789"/>
    </ligand>
</feature>
<keyword evidence="2 4" id="KW-0808">Transferase</keyword>
<dbReference type="PANTHER" id="PTHR43591">
    <property type="entry name" value="METHYLTRANSFERASE"/>
    <property type="match status" value="1"/>
</dbReference>
<dbReference type="AlphaFoldDB" id="A0AAD7UFG8"/>
<comment type="similarity">
    <text evidence="4">Belongs to the class I-like SAM-binding methyltransferase superfamily. MenG/UbiE family.</text>
</comment>
<keyword evidence="4" id="KW-0999">Mitochondrion inner membrane</keyword>
<keyword evidence="3 4" id="KW-0949">S-adenosyl-L-methionine</keyword>
<comment type="caution">
    <text evidence="6">The sequence shown here is derived from an EMBL/GenBank/DDBJ whole genome shotgun (WGS) entry which is preliminary data.</text>
</comment>
<dbReference type="SUPFAM" id="SSF53335">
    <property type="entry name" value="S-adenosyl-L-methionine-dependent methyltransferases"/>
    <property type="match status" value="1"/>
</dbReference>
<keyword evidence="5" id="KW-0732">Signal</keyword>
<dbReference type="Gene3D" id="3.40.50.150">
    <property type="entry name" value="Vaccinia Virus protein VP39"/>
    <property type="match status" value="1"/>
</dbReference>
<dbReference type="PROSITE" id="PS51608">
    <property type="entry name" value="SAM_MT_UBIE"/>
    <property type="match status" value="1"/>
</dbReference>
<keyword evidence="4" id="KW-0831">Ubiquinone biosynthesis</keyword>
<dbReference type="EC" id="2.1.1.201" evidence="4"/>
<evidence type="ECO:0000256" key="1">
    <source>
        <dbReference type="ARBA" id="ARBA00022603"/>
    </source>
</evidence>
<dbReference type="GO" id="GO:0008425">
    <property type="term" value="F:2-methoxy-6-polyprenyl-1,4-benzoquinol methyltransferase activity"/>
    <property type="evidence" value="ECO:0007669"/>
    <property type="project" value="UniProtKB-UniRule"/>
</dbReference>
<accession>A0AAD7UFG8</accession>
<dbReference type="InterPro" id="IPR029063">
    <property type="entry name" value="SAM-dependent_MTases_sf"/>
</dbReference>
<comment type="pathway">
    <text evidence="4">Cofactor biosynthesis; ubiquinone biosynthesis.</text>
</comment>
<evidence type="ECO:0000256" key="4">
    <source>
        <dbReference type="HAMAP-Rule" id="MF_03191"/>
    </source>
</evidence>
<organism evidence="6 7">
    <name type="scientific">Chrysophaeum taylorii</name>
    <dbReference type="NCBI Taxonomy" id="2483200"/>
    <lineage>
        <taxon>Eukaryota</taxon>
        <taxon>Sar</taxon>
        <taxon>Stramenopiles</taxon>
        <taxon>Ochrophyta</taxon>
        <taxon>Pelagophyceae</taxon>
        <taxon>Pelagomonadales</taxon>
        <taxon>Pelagomonadaceae</taxon>
        <taxon>Chrysophaeum</taxon>
    </lineage>
</organism>
<protein>
    <recommendedName>
        <fullName evidence="4">2-methoxy-6-polyprenyl-1,4-benzoquinol methylase, mitochondrial</fullName>
        <ecNumber evidence="4">2.1.1.201</ecNumber>
    </recommendedName>
    <alternativeName>
        <fullName evidence="4">Ubiquinone biosynthesis methyltransferase COQ5</fullName>
    </alternativeName>
</protein>
<dbReference type="PROSITE" id="PS01183">
    <property type="entry name" value="UBIE_1"/>
    <property type="match status" value="1"/>
</dbReference>
<keyword evidence="4" id="KW-0496">Mitochondrion</keyword>
<dbReference type="Pfam" id="PF01209">
    <property type="entry name" value="Ubie_methyltran"/>
    <property type="match status" value="1"/>
</dbReference>
<dbReference type="NCBIfam" id="TIGR01934">
    <property type="entry name" value="MenG_MenH_UbiE"/>
    <property type="match status" value="1"/>
</dbReference>
<keyword evidence="7" id="KW-1185">Reference proteome</keyword>
<keyword evidence="4" id="KW-0472">Membrane</keyword>
<proteinExistence type="inferred from homology"/>
<evidence type="ECO:0000256" key="2">
    <source>
        <dbReference type="ARBA" id="ARBA00022679"/>
    </source>
</evidence>
<reference evidence="6" key="1">
    <citation type="submission" date="2023-01" db="EMBL/GenBank/DDBJ databases">
        <title>Metagenome sequencing of chrysophaentin producing Chrysophaeum taylorii.</title>
        <authorList>
            <person name="Davison J."/>
            <person name="Bewley C."/>
        </authorList>
    </citation>
    <scope>NUCLEOTIDE SEQUENCE</scope>
    <source>
        <strain evidence="6">NIES-1699</strain>
    </source>
</reference>
<dbReference type="EMBL" id="JAQMWT010000330">
    <property type="protein sequence ID" value="KAJ8604535.1"/>
    <property type="molecule type" value="Genomic_DNA"/>
</dbReference>
<evidence type="ECO:0000256" key="5">
    <source>
        <dbReference type="SAM" id="SignalP"/>
    </source>
</evidence>
<dbReference type="GO" id="GO:0032259">
    <property type="term" value="P:methylation"/>
    <property type="evidence" value="ECO:0007669"/>
    <property type="project" value="UniProtKB-KW"/>
</dbReference>
<feature type="binding site" evidence="4">
    <location>
        <position position="84"/>
    </location>
    <ligand>
        <name>S-adenosyl-L-methionine</name>
        <dbReference type="ChEBI" id="CHEBI:59789"/>
    </ligand>
</feature>
<comment type="catalytic activity">
    <reaction evidence="4">
        <text>a 2-methoxy-6-(all-trans-polyprenyl)benzene-1,4-diol + S-adenosyl-L-methionine = a 5-methoxy-2-methyl-3-(all-trans-polyprenyl)benzene-1,4-diol + S-adenosyl-L-homocysteine + H(+)</text>
        <dbReference type="Rhea" id="RHEA:28286"/>
        <dbReference type="Rhea" id="RHEA-COMP:10858"/>
        <dbReference type="Rhea" id="RHEA-COMP:10859"/>
        <dbReference type="ChEBI" id="CHEBI:15378"/>
        <dbReference type="ChEBI" id="CHEBI:57856"/>
        <dbReference type="ChEBI" id="CHEBI:59789"/>
        <dbReference type="ChEBI" id="CHEBI:84166"/>
        <dbReference type="ChEBI" id="CHEBI:84167"/>
        <dbReference type="EC" id="2.1.1.201"/>
    </reaction>
</comment>
<dbReference type="HAMAP" id="MF_01813">
    <property type="entry name" value="MenG_UbiE_methyltr"/>
    <property type="match status" value="1"/>
</dbReference>
<dbReference type="PANTHER" id="PTHR43591:SF24">
    <property type="entry name" value="2-METHOXY-6-POLYPRENYL-1,4-BENZOQUINOL METHYLASE, MITOCHONDRIAL"/>
    <property type="match status" value="1"/>
</dbReference>
<feature type="signal peptide" evidence="5">
    <location>
        <begin position="1"/>
        <end position="21"/>
    </location>
</feature>
<comment type="function">
    <text evidence="4">Methyltransferase required for the conversion of 2-polyprenyl-6-methoxy-1,4-benzoquinol (DDMQH2) to 2-polyprenyl-3-methyl-6-methoxy-1,4-benzoquinol (DMQH2).</text>
</comment>
<dbReference type="CDD" id="cd02440">
    <property type="entry name" value="AdoMet_MTases"/>
    <property type="match status" value="1"/>
</dbReference>
<dbReference type="InterPro" id="IPR023576">
    <property type="entry name" value="UbiE/COQ5_MeTrFase_CS"/>
</dbReference>
<comment type="subunit">
    <text evidence="4">Component of a multi-subunit COQ enzyme complex.</text>
</comment>
<comment type="subcellular location">
    <subcellularLocation>
        <location evidence="4">Mitochondrion inner membrane</location>
        <topology evidence="4">Peripheral membrane protein</topology>
        <orientation evidence="4">Matrix side</orientation>
    </subcellularLocation>
</comment>
<sequence length="264" mass="28557">MWRGVTAIAVIACIVATLVYYDESPASESGDFLGSGSMFDRIATRYDLANRFMSLGLDRGWRRHMVEALDVTSRDRVLDLATGTADVAILEGRRGARVLGVDPSERMLEVGRTKVAAEGLDVVLVAGDATRLDTLEDNSFDKVSIAFGIRNIPDVPAALSEMARIAAPNATLAILEFCEPEGGIFLAPIARLFIRHVVPRLGALLSGAHWAEYRHLQTSIAKFPAPPRFAELVADAGLEVVSISYLAFGSVALYVATKNQQPVR</sequence>
<dbReference type="Proteomes" id="UP001230188">
    <property type="component" value="Unassembled WGS sequence"/>
</dbReference>
<feature type="chain" id="PRO_5041964751" description="2-methoxy-6-polyprenyl-1,4-benzoquinol methylase, mitochondrial" evidence="5">
    <location>
        <begin position="22"/>
        <end position="264"/>
    </location>
</feature>
<evidence type="ECO:0000256" key="3">
    <source>
        <dbReference type="ARBA" id="ARBA00022691"/>
    </source>
</evidence>
<gene>
    <name evidence="6" type="ORF">CTAYLR_000969</name>
</gene>